<dbReference type="OrthoDB" id="5077939at2759"/>
<sequence>MKFAATMASSSWCWGGPVPASEENIAVAGRDFTVVDLPTDKNNERKYGTRSPEPTERHSRKDLRANPYAPERLPFYAHPREAPCLQCANRMMVSGFHGLCRDHVVNSNGACYCCVRHGVECEEVPETAFKSAYELQVCARKMNEGHDGTDWEYLSGRAELALMKEGLLWCARENTNDYWDGNNHIKEVVDDKVNQAGNGKYYWNANDNGHVKEAVNHKGSWADNGKPYWDDDNTSWSDKDTARWNDNGDVDFNANANQVDNDDANLSDNGVPRWGSNQESAWDDQDDTNWPGKGKGWGTKSTPDSEVDNDCDDESNHGSDIQYTPESSTDQIVSAIDRNTDVVAELCEIMDGIKWGLDRLHEDNVQNKKVLEKLLNEQRPAGGNLG</sequence>
<organism evidence="2 3">
    <name type="scientific">Fusarium duplospermum</name>
    <dbReference type="NCBI Taxonomy" id="1325734"/>
    <lineage>
        <taxon>Eukaryota</taxon>
        <taxon>Fungi</taxon>
        <taxon>Dikarya</taxon>
        <taxon>Ascomycota</taxon>
        <taxon>Pezizomycotina</taxon>
        <taxon>Sordariomycetes</taxon>
        <taxon>Hypocreomycetidae</taxon>
        <taxon>Hypocreales</taxon>
        <taxon>Nectriaceae</taxon>
        <taxon>Fusarium</taxon>
        <taxon>Fusarium solani species complex</taxon>
    </lineage>
</organism>
<dbReference type="AlphaFoldDB" id="A0A428QPC4"/>
<keyword evidence="3" id="KW-1185">Reference proteome</keyword>
<comment type="caution">
    <text evidence="2">The sequence shown here is derived from an EMBL/GenBank/DDBJ whole genome shotgun (WGS) entry which is preliminary data.</text>
</comment>
<dbReference type="EMBL" id="NKCI01000021">
    <property type="protein sequence ID" value="RSL67145.1"/>
    <property type="molecule type" value="Genomic_DNA"/>
</dbReference>
<proteinExistence type="predicted"/>
<feature type="compositionally biased region" description="Polar residues" evidence="1">
    <location>
        <begin position="318"/>
        <end position="328"/>
    </location>
</feature>
<evidence type="ECO:0000313" key="3">
    <source>
        <dbReference type="Proteomes" id="UP000288168"/>
    </source>
</evidence>
<protein>
    <submittedName>
        <fullName evidence="2">Uncharacterized protein</fullName>
    </submittedName>
</protein>
<accession>A0A428QPC4</accession>
<name>A0A428QPC4_9HYPO</name>
<dbReference type="Proteomes" id="UP000288168">
    <property type="component" value="Unassembled WGS sequence"/>
</dbReference>
<feature type="compositionally biased region" description="Low complexity" evidence="1">
    <location>
        <begin position="250"/>
        <end position="259"/>
    </location>
</feature>
<feature type="region of interest" description="Disordered" evidence="1">
    <location>
        <begin position="38"/>
        <end position="64"/>
    </location>
</feature>
<feature type="region of interest" description="Disordered" evidence="1">
    <location>
        <begin position="247"/>
        <end position="328"/>
    </location>
</feature>
<gene>
    <name evidence="2" type="ORF">CEP54_003387</name>
</gene>
<evidence type="ECO:0000313" key="2">
    <source>
        <dbReference type="EMBL" id="RSL67145.1"/>
    </source>
</evidence>
<reference evidence="2 3" key="1">
    <citation type="submission" date="2017-06" db="EMBL/GenBank/DDBJ databases">
        <title>Comparative genomic analysis of Ambrosia Fusariam Clade fungi.</title>
        <authorList>
            <person name="Stajich J.E."/>
            <person name="Carrillo J."/>
            <person name="Kijimoto T."/>
            <person name="Eskalen A."/>
            <person name="O'Donnell K."/>
            <person name="Kasson M."/>
        </authorList>
    </citation>
    <scope>NUCLEOTIDE SEQUENCE [LARGE SCALE GENOMIC DNA]</scope>
    <source>
        <strain evidence="2 3">NRRL62584</strain>
    </source>
</reference>
<evidence type="ECO:0000256" key="1">
    <source>
        <dbReference type="SAM" id="MobiDB-lite"/>
    </source>
</evidence>